<dbReference type="Proteomes" id="UP000001876">
    <property type="component" value="Unassembled WGS sequence"/>
</dbReference>
<sequence>MEYDATDAAHGQRRKGIRYVTYGVGADDEGPTRSKDGVCFVESSPDQVNRALNRAGPPAANDWPHPWDENHFHGGERLKANAIRAAEAVVDLGADVRERGAAAGGEIRARLVAKISSIHNSTGTRQLALWDETKTGYAAYKQGLLGMLIAMLEEMDPADVALPDVATCLAYAACDDLIQLQAVKLGVVPTLIKLFTSENMHHPKLLAAVADAMSSVLNTSEGCDEAIRIGGMNNVVDVLSSCVPAVEATAAAAALARKNKRHGALAECATAAEEPPVPDVDPHRVAFAAVEVVNSAAWDAKYRPFCVAAVPVLARVLHAGTAHLETETNAARSRDREVRARAWSREVMKSLNAKRGVEEAEGKVGEENKKAEKEPKRAWEKMKPGRKRDIVRVIHKKLSSADLKELTINKMLEHLRNTIREIDVTGFMDDEEDFVKHEVGQWLLNNFTGGDPREKDGRGSCIHPCRFDLTDDEDADVEDCCGTRHPLQIGHTMSTFQDRPASDFNAPPPTVEPKPDLRVTHPAVAPAKLHETLAMTAEAIGRVAFNCRAGWQACFDAGVHAPIVNILKKSAAPVMRAALRNDGAVFLNESAFDAERLQHAEDVDKLRCVLYTGSHTTALAW</sequence>
<dbReference type="InterPro" id="IPR016024">
    <property type="entry name" value="ARM-type_fold"/>
</dbReference>
<gene>
    <name evidence="2" type="ORF">MICPUCDRAFT_59311</name>
</gene>
<proteinExistence type="predicted"/>
<dbReference type="EMBL" id="GG663741">
    <property type="protein sequence ID" value="EEH55960.1"/>
    <property type="molecule type" value="Genomic_DNA"/>
</dbReference>
<feature type="compositionally biased region" description="Basic and acidic residues" evidence="1">
    <location>
        <begin position="355"/>
        <end position="382"/>
    </location>
</feature>
<protein>
    <submittedName>
        <fullName evidence="2">Predicted protein</fullName>
    </submittedName>
</protein>
<dbReference type="InterPro" id="IPR011989">
    <property type="entry name" value="ARM-like"/>
</dbReference>
<name>C1MWZ9_MICPC</name>
<keyword evidence="3" id="KW-1185">Reference proteome</keyword>
<dbReference type="Gene3D" id="1.25.10.10">
    <property type="entry name" value="Leucine-rich Repeat Variant"/>
    <property type="match status" value="1"/>
</dbReference>
<evidence type="ECO:0000313" key="2">
    <source>
        <dbReference type="EMBL" id="EEH55960.1"/>
    </source>
</evidence>
<dbReference type="RefSeq" id="XP_003060008.1">
    <property type="nucleotide sequence ID" value="XM_003059962.1"/>
</dbReference>
<evidence type="ECO:0000256" key="1">
    <source>
        <dbReference type="SAM" id="MobiDB-lite"/>
    </source>
</evidence>
<dbReference type="OMA" id="IAYICCE"/>
<evidence type="ECO:0000313" key="3">
    <source>
        <dbReference type="Proteomes" id="UP000001876"/>
    </source>
</evidence>
<accession>C1MWZ9</accession>
<organism evidence="3">
    <name type="scientific">Micromonas pusilla (strain CCMP1545)</name>
    <name type="common">Picoplanktonic green alga</name>
    <dbReference type="NCBI Taxonomy" id="564608"/>
    <lineage>
        <taxon>Eukaryota</taxon>
        <taxon>Viridiplantae</taxon>
        <taxon>Chlorophyta</taxon>
        <taxon>Mamiellophyceae</taxon>
        <taxon>Mamiellales</taxon>
        <taxon>Mamiellaceae</taxon>
        <taxon>Micromonas</taxon>
    </lineage>
</organism>
<reference evidence="2 3" key="1">
    <citation type="journal article" date="2009" name="Science">
        <title>Green evolution and dynamic adaptations revealed by genomes of the marine picoeukaryotes Micromonas.</title>
        <authorList>
            <person name="Worden A.Z."/>
            <person name="Lee J.H."/>
            <person name="Mock T."/>
            <person name="Rouze P."/>
            <person name="Simmons M.P."/>
            <person name="Aerts A.L."/>
            <person name="Allen A.E."/>
            <person name="Cuvelier M.L."/>
            <person name="Derelle E."/>
            <person name="Everett M.V."/>
            <person name="Foulon E."/>
            <person name="Grimwood J."/>
            <person name="Gundlach H."/>
            <person name="Henrissat B."/>
            <person name="Napoli C."/>
            <person name="McDonald S.M."/>
            <person name="Parker M.S."/>
            <person name="Rombauts S."/>
            <person name="Salamov A."/>
            <person name="Von Dassow P."/>
            <person name="Badger J.H."/>
            <person name="Coutinho P.M."/>
            <person name="Demir E."/>
            <person name="Dubchak I."/>
            <person name="Gentemann C."/>
            <person name="Eikrem W."/>
            <person name="Gready J.E."/>
            <person name="John U."/>
            <person name="Lanier W."/>
            <person name="Lindquist E.A."/>
            <person name="Lucas S."/>
            <person name="Mayer K.F."/>
            <person name="Moreau H."/>
            <person name="Not F."/>
            <person name="Otillar R."/>
            <person name="Panaud O."/>
            <person name="Pangilinan J."/>
            <person name="Paulsen I."/>
            <person name="Piegu B."/>
            <person name="Poliakov A."/>
            <person name="Robbens S."/>
            <person name="Schmutz J."/>
            <person name="Toulza E."/>
            <person name="Wyss T."/>
            <person name="Zelensky A."/>
            <person name="Zhou K."/>
            <person name="Armbrust E.V."/>
            <person name="Bhattacharya D."/>
            <person name="Goodenough U.W."/>
            <person name="Van de Peer Y."/>
            <person name="Grigoriev I.V."/>
        </authorList>
    </citation>
    <scope>NUCLEOTIDE SEQUENCE [LARGE SCALE GENOMIC DNA]</scope>
    <source>
        <strain evidence="2 3">CCMP1545</strain>
    </source>
</reference>
<dbReference type="GeneID" id="9685446"/>
<feature type="region of interest" description="Disordered" evidence="1">
    <location>
        <begin position="354"/>
        <end position="382"/>
    </location>
</feature>
<dbReference type="SUPFAM" id="SSF48371">
    <property type="entry name" value="ARM repeat"/>
    <property type="match status" value="1"/>
</dbReference>
<dbReference type="KEGG" id="mpp:MICPUCDRAFT_59311"/>
<dbReference type="AlphaFoldDB" id="C1MWZ9"/>